<name>A0A6J4Q516_9ACTN</name>
<proteinExistence type="predicted"/>
<feature type="compositionally biased region" description="Basic residues" evidence="1">
    <location>
        <begin position="62"/>
        <end position="79"/>
    </location>
</feature>
<reference evidence="2" key="1">
    <citation type="submission" date="2020-02" db="EMBL/GenBank/DDBJ databases">
        <authorList>
            <person name="Meier V. D."/>
        </authorList>
    </citation>
    <scope>NUCLEOTIDE SEQUENCE</scope>
    <source>
        <strain evidence="2">AVDCRST_MAG35</strain>
    </source>
</reference>
<accession>A0A6J4Q516</accession>
<dbReference type="GO" id="GO:0016740">
    <property type="term" value="F:transferase activity"/>
    <property type="evidence" value="ECO:0007669"/>
    <property type="project" value="UniProtKB-KW"/>
</dbReference>
<evidence type="ECO:0000313" key="2">
    <source>
        <dbReference type="EMBL" id="CAA9435048.1"/>
    </source>
</evidence>
<feature type="compositionally biased region" description="Low complexity" evidence="1">
    <location>
        <begin position="122"/>
        <end position="138"/>
    </location>
</feature>
<gene>
    <name evidence="2" type="ORF">AVDCRST_MAG35-2861</name>
</gene>
<dbReference type="AlphaFoldDB" id="A0A6J4Q516"/>
<feature type="non-terminal residue" evidence="2">
    <location>
        <position position="138"/>
    </location>
</feature>
<evidence type="ECO:0000256" key="1">
    <source>
        <dbReference type="SAM" id="MobiDB-lite"/>
    </source>
</evidence>
<organism evidence="2">
    <name type="scientific">uncultured Quadrisphaera sp</name>
    <dbReference type="NCBI Taxonomy" id="904978"/>
    <lineage>
        <taxon>Bacteria</taxon>
        <taxon>Bacillati</taxon>
        <taxon>Actinomycetota</taxon>
        <taxon>Actinomycetes</taxon>
        <taxon>Kineosporiales</taxon>
        <taxon>Kineosporiaceae</taxon>
        <taxon>Quadrisphaera</taxon>
        <taxon>environmental samples</taxon>
    </lineage>
</organism>
<sequence length="138" mass="14667">ERRRGAHRRPHPGGGVAPARRRPAGRAGRRAHPPGVDLRRGARPARAGQARGAGGVEQLPRRAQRRLPRRAGRGAHRRAGALPVPLRGPLGGCGGRRPRRRVGADLQRAGGLRGRPRRRGAPGRAGLARPRPALAPVV</sequence>
<feature type="non-terminal residue" evidence="2">
    <location>
        <position position="1"/>
    </location>
</feature>
<keyword evidence="2" id="KW-0808">Transferase</keyword>
<dbReference type="EMBL" id="CADCUY010000561">
    <property type="protein sequence ID" value="CAA9435048.1"/>
    <property type="molecule type" value="Genomic_DNA"/>
</dbReference>
<feature type="region of interest" description="Disordered" evidence="1">
    <location>
        <begin position="1"/>
        <end position="138"/>
    </location>
</feature>
<feature type="compositionally biased region" description="Basic residues" evidence="1">
    <location>
        <begin position="19"/>
        <end position="32"/>
    </location>
</feature>
<feature type="compositionally biased region" description="Basic residues" evidence="1">
    <location>
        <begin position="1"/>
        <end position="11"/>
    </location>
</feature>
<protein>
    <submittedName>
        <fullName evidence="2">Rhodanese-related sulfurtransferase</fullName>
    </submittedName>
</protein>